<dbReference type="GO" id="GO:0006400">
    <property type="term" value="P:tRNA modification"/>
    <property type="evidence" value="ECO:0000318"/>
    <property type="project" value="GO_Central"/>
</dbReference>
<evidence type="ECO:0000313" key="9">
    <source>
        <dbReference type="Proteomes" id="UP000006727"/>
    </source>
</evidence>
<dbReference type="GO" id="GO:0160148">
    <property type="term" value="F:tRNA pseudouridine(55) synthase activity"/>
    <property type="evidence" value="ECO:0007669"/>
    <property type="project" value="UniProtKB-EC"/>
</dbReference>
<dbReference type="PaxDb" id="3218-PP1S165_132V6.1"/>
<dbReference type="InterPro" id="IPR014780">
    <property type="entry name" value="tRNA_psdUridine_synth_TruB"/>
</dbReference>
<dbReference type="InterPro" id="IPR020103">
    <property type="entry name" value="PsdUridine_synth_cat_dom_sf"/>
</dbReference>
<dbReference type="STRING" id="3218.A0A2K1L2I3"/>
<keyword evidence="9" id="KW-1185">Reference proteome</keyword>
<dbReference type="OrthoDB" id="9995526at2759"/>
<comment type="similarity">
    <text evidence="1">Belongs to the pseudouridine synthase TruB family.</text>
</comment>
<feature type="domain" description="tRNA pseudouridylate synthase B C-terminal" evidence="6">
    <location>
        <begin position="512"/>
        <end position="554"/>
    </location>
</feature>
<evidence type="ECO:0000256" key="4">
    <source>
        <dbReference type="ARBA" id="ARBA00023235"/>
    </source>
</evidence>
<dbReference type="Pfam" id="PF01509">
    <property type="entry name" value="TruB_N"/>
    <property type="match status" value="1"/>
</dbReference>
<proteinExistence type="inferred from homology"/>
<evidence type="ECO:0000256" key="1">
    <source>
        <dbReference type="ARBA" id="ARBA00008999"/>
    </source>
</evidence>
<evidence type="ECO:0000259" key="5">
    <source>
        <dbReference type="Pfam" id="PF01509"/>
    </source>
</evidence>
<reference evidence="7 9" key="1">
    <citation type="journal article" date="2008" name="Science">
        <title>The Physcomitrella genome reveals evolutionary insights into the conquest of land by plants.</title>
        <authorList>
            <person name="Rensing S."/>
            <person name="Lang D."/>
            <person name="Zimmer A."/>
            <person name="Terry A."/>
            <person name="Salamov A."/>
            <person name="Shapiro H."/>
            <person name="Nishiyama T."/>
            <person name="Perroud P.-F."/>
            <person name="Lindquist E."/>
            <person name="Kamisugi Y."/>
            <person name="Tanahashi T."/>
            <person name="Sakakibara K."/>
            <person name="Fujita T."/>
            <person name="Oishi K."/>
            <person name="Shin-I T."/>
            <person name="Kuroki Y."/>
            <person name="Toyoda A."/>
            <person name="Suzuki Y."/>
            <person name="Hashimoto A."/>
            <person name="Yamaguchi K."/>
            <person name="Sugano A."/>
            <person name="Kohara Y."/>
            <person name="Fujiyama A."/>
            <person name="Anterola A."/>
            <person name="Aoki S."/>
            <person name="Ashton N."/>
            <person name="Barbazuk W.B."/>
            <person name="Barker E."/>
            <person name="Bennetzen J."/>
            <person name="Bezanilla M."/>
            <person name="Blankenship R."/>
            <person name="Cho S.H."/>
            <person name="Dutcher S."/>
            <person name="Estelle M."/>
            <person name="Fawcett J.A."/>
            <person name="Gundlach H."/>
            <person name="Hanada K."/>
            <person name="Heyl A."/>
            <person name="Hicks K.A."/>
            <person name="Hugh J."/>
            <person name="Lohr M."/>
            <person name="Mayer K."/>
            <person name="Melkozernov A."/>
            <person name="Murata T."/>
            <person name="Nelson D."/>
            <person name="Pils B."/>
            <person name="Prigge M."/>
            <person name="Reiss B."/>
            <person name="Renner T."/>
            <person name="Rombauts S."/>
            <person name="Rushton P."/>
            <person name="Sanderfoot A."/>
            <person name="Schween G."/>
            <person name="Shiu S.-H."/>
            <person name="Stueber K."/>
            <person name="Theodoulou F.L."/>
            <person name="Tu H."/>
            <person name="Van de Peer Y."/>
            <person name="Verrier P.J."/>
            <person name="Waters E."/>
            <person name="Wood A."/>
            <person name="Yang L."/>
            <person name="Cove D."/>
            <person name="Cuming A."/>
            <person name="Hasebe M."/>
            <person name="Lucas S."/>
            <person name="Mishler D.B."/>
            <person name="Reski R."/>
            <person name="Grigoriev I."/>
            <person name="Quatrano R.S."/>
            <person name="Boore J.L."/>
        </authorList>
    </citation>
    <scope>NUCLEOTIDE SEQUENCE [LARGE SCALE GENOMIC DNA]</scope>
    <source>
        <strain evidence="8 9">cv. Gransden 2004</strain>
    </source>
</reference>
<evidence type="ECO:0000256" key="2">
    <source>
        <dbReference type="ARBA" id="ARBA00012787"/>
    </source>
</evidence>
<dbReference type="Pfam" id="PF16198">
    <property type="entry name" value="TruB_C_2"/>
    <property type="match status" value="1"/>
</dbReference>
<dbReference type="InterPro" id="IPR032819">
    <property type="entry name" value="TruB_C"/>
</dbReference>
<dbReference type="GO" id="GO:0003723">
    <property type="term" value="F:RNA binding"/>
    <property type="evidence" value="ECO:0007669"/>
    <property type="project" value="InterPro"/>
</dbReference>
<feature type="domain" description="Pseudouridine synthase II N-terminal" evidence="5">
    <location>
        <begin position="360"/>
        <end position="511"/>
    </location>
</feature>
<dbReference type="AlphaFoldDB" id="A0A2K1L2I3"/>
<dbReference type="GeneID" id="112274770"/>
<reference evidence="8" key="3">
    <citation type="submission" date="2020-12" db="UniProtKB">
        <authorList>
            <consortium name="EnsemblPlants"/>
        </authorList>
    </citation>
    <scope>IDENTIFICATION</scope>
</reference>
<dbReference type="RefSeq" id="XP_024360286.1">
    <property type="nucleotide sequence ID" value="XM_024504518.2"/>
</dbReference>
<dbReference type="Gramene" id="Pp3c2_21370V3.2">
    <property type="protein sequence ID" value="Pp3c2_21370V3.2"/>
    <property type="gene ID" value="Pp3c2_21370"/>
</dbReference>
<dbReference type="EnsemblPlants" id="Pp3c2_21370V3.2">
    <property type="protein sequence ID" value="Pp3c2_21370V3.2"/>
    <property type="gene ID" value="Pp3c2_21370"/>
</dbReference>
<gene>
    <name evidence="8" type="primary">LOC112274770</name>
    <name evidence="7" type="ORF">PHYPA_003031</name>
</gene>
<dbReference type="GO" id="GO:1990481">
    <property type="term" value="P:mRNA pseudouridine synthesis"/>
    <property type="evidence" value="ECO:0000318"/>
    <property type="project" value="GO_Central"/>
</dbReference>
<dbReference type="GO" id="GO:0005634">
    <property type="term" value="C:nucleus"/>
    <property type="evidence" value="ECO:0000318"/>
    <property type="project" value="GO_Central"/>
</dbReference>
<keyword evidence="3" id="KW-0819">tRNA processing</keyword>
<dbReference type="EnsemblPlants" id="Pp3c2_21370V3.1">
    <property type="protein sequence ID" value="Pp3c2_21370V3.1"/>
    <property type="gene ID" value="Pp3c2_21370"/>
</dbReference>
<dbReference type="EC" id="5.4.99.25" evidence="2"/>
<dbReference type="SUPFAM" id="SSF55120">
    <property type="entry name" value="Pseudouridine synthase"/>
    <property type="match status" value="1"/>
</dbReference>
<sequence>MSTLLRASPPSSLLHEHFILHYVVRSSSLSSAISPHSLRTISSSSHLSFTNPMPSLSNIRHPRILPISPLFSSPRISCHHKCSSSVGAFGLGGFRSLQSTNSVGQGIQRRAVERDSGDHNAKHMRDVASFDDVDNQISQELEKDAARSELRNAEVRPQTRKSANGILSYKIVSSGSSSDEEDFVERSRNRQRFTSSAVNVENHSTDRNRKVKVNADKKKRSLDVTAIRNVDTHTAPENGEEEIKVFEKWASMKVKEEGSSVEPVIVEMRASLLQRLAGDSQPLTVDGISELQTEFPNARSQSLDLPAEKDPLAFVDPAKRPIVIKRSSKVPEDWDGPGGTVVLIDKPLGWSSFAVCGKLRHMLGIKKVGHAGTLDPLCTGLLIVCVGRATKCADSYQAMTKVYSGTMRFGEATPSLDAGTPVSEELPWEQIQEQDIQSAVEKSFQGDIMQVPPMYSAIKVKGERLYTKARRGEEIVVPPRPVKIYDFQLKRSSKNRQEWDFHIVCSKGTYIRSLCADLARSLNSCAHLTALRREKIGNFSVEDAWPIEELETFYREVLKVPFRSYKKSR</sequence>
<dbReference type="Gene3D" id="3.30.2350.10">
    <property type="entry name" value="Pseudouridine synthase"/>
    <property type="match status" value="1"/>
</dbReference>
<dbReference type="FunFam" id="3.30.2350.10:FF:000012">
    <property type="entry name" value="tRNA pseudouridine synthase B"/>
    <property type="match status" value="1"/>
</dbReference>
<accession>A0A2K1L2I3</accession>
<dbReference type="Proteomes" id="UP000006727">
    <property type="component" value="Chromosome 2"/>
</dbReference>
<evidence type="ECO:0000313" key="7">
    <source>
        <dbReference type="EMBL" id="PNR60238.1"/>
    </source>
</evidence>
<dbReference type="GO" id="GO:0009982">
    <property type="term" value="F:pseudouridine synthase activity"/>
    <property type="evidence" value="ECO:0000318"/>
    <property type="project" value="GO_Central"/>
</dbReference>
<dbReference type="PANTHER" id="PTHR13767:SF2">
    <property type="entry name" value="PSEUDOURIDYLATE SYNTHASE TRUB1"/>
    <property type="match status" value="1"/>
</dbReference>
<dbReference type="Gramene" id="Pp3c2_21370V3.1">
    <property type="protein sequence ID" value="Pp3c2_21370V3.1"/>
    <property type="gene ID" value="Pp3c2_21370"/>
</dbReference>
<keyword evidence="4" id="KW-0413">Isomerase</keyword>
<evidence type="ECO:0000256" key="3">
    <source>
        <dbReference type="ARBA" id="ARBA00022694"/>
    </source>
</evidence>
<dbReference type="HAMAP" id="MF_01080">
    <property type="entry name" value="TruB_bact"/>
    <property type="match status" value="1"/>
</dbReference>
<dbReference type="PANTHER" id="PTHR13767">
    <property type="entry name" value="TRNA-PSEUDOURIDINE SYNTHASE"/>
    <property type="match status" value="1"/>
</dbReference>
<evidence type="ECO:0000313" key="8">
    <source>
        <dbReference type="EnsemblPlants" id="Pp3c2_21370V3.1"/>
    </source>
</evidence>
<dbReference type="InterPro" id="IPR002501">
    <property type="entry name" value="PsdUridine_synth_N"/>
</dbReference>
<organism evidence="7">
    <name type="scientific">Physcomitrium patens</name>
    <name type="common">Spreading-leaved earth moss</name>
    <name type="synonym">Physcomitrella patens</name>
    <dbReference type="NCBI Taxonomy" id="3218"/>
    <lineage>
        <taxon>Eukaryota</taxon>
        <taxon>Viridiplantae</taxon>
        <taxon>Streptophyta</taxon>
        <taxon>Embryophyta</taxon>
        <taxon>Bryophyta</taxon>
        <taxon>Bryophytina</taxon>
        <taxon>Bryopsida</taxon>
        <taxon>Funariidae</taxon>
        <taxon>Funariales</taxon>
        <taxon>Funariaceae</taxon>
        <taxon>Physcomitrium</taxon>
    </lineage>
</organism>
<dbReference type="CDD" id="cd02573">
    <property type="entry name" value="PseudoU_synth_EcTruB"/>
    <property type="match status" value="1"/>
</dbReference>
<evidence type="ECO:0000259" key="6">
    <source>
        <dbReference type="Pfam" id="PF16198"/>
    </source>
</evidence>
<name>A0A2K1L2I3_PHYPA</name>
<dbReference type="EMBL" id="ABEU02000002">
    <property type="protein sequence ID" value="PNR60238.1"/>
    <property type="molecule type" value="Genomic_DNA"/>
</dbReference>
<dbReference type="NCBIfam" id="TIGR00431">
    <property type="entry name" value="TruB"/>
    <property type="match status" value="1"/>
</dbReference>
<reference evidence="7 9" key="2">
    <citation type="journal article" date="2018" name="Plant J.">
        <title>The Physcomitrella patens chromosome-scale assembly reveals moss genome structure and evolution.</title>
        <authorList>
            <person name="Lang D."/>
            <person name="Ullrich K.K."/>
            <person name="Murat F."/>
            <person name="Fuchs J."/>
            <person name="Jenkins J."/>
            <person name="Haas F.B."/>
            <person name="Piednoel M."/>
            <person name="Gundlach H."/>
            <person name="Van Bel M."/>
            <person name="Meyberg R."/>
            <person name="Vives C."/>
            <person name="Morata J."/>
            <person name="Symeonidi A."/>
            <person name="Hiss M."/>
            <person name="Muchero W."/>
            <person name="Kamisugi Y."/>
            <person name="Saleh O."/>
            <person name="Blanc G."/>
            <person name="Decker E.L."/>
            <person name="van Gessel N."/>
            <person name="Grimwood J."/>
            <person name="Hayes R.D."/>
            <person name="Graham S.W."/>
            <person name="Gunter L.E."/>
            <person name="McDaniel S.F."/>
            <person name="Hoernstein S.N.W."/>
            <person name="Larsson A."/>
            <person name="Li F.W."/>
            <person name="Perroud P.F."/>
            <person name="Phillips J."/>
            <person name="Ranjan P."/>
            <person name="Rokshar D.S."/>
            <person name="Rothfels C.J."/>
            <person name="Schneider L."/>
            <person name="Shu S."/>
            <person name="Stevenson D.W."/>
            <person name="Thummler F."/>
            <person name="Tillich M."/>
            <person name="Villarreal Aguilar J.C."/>
            <person name="Widiez T."/>
            <person name="Wong G.K."/>
            <person name="Wymore A."/>
            <person name="Zhang Y."/>
            <person name="Zimmer A.D."/>
            <person name="Quatrano R.S."/>
            <person name="Mayer K.F.X."/>
            <person name="Goodstein D."/>
            <person name="Casacuberta J.M."/>
            <person name="Vandepoele K."/>
            <person name="Reski R."/>
            <person name="Cuming A.C."/>
            <person name="Tuskan G.A."/>
            <person name="Maumus F."/>
            <person name="Salse J."/>
            <person name="Schmutz J."/>
            <person name="Rensing S.A."/>
        </authorList>
    </citation>
    <scope>NUCLEOTIDE SEQUENCE [LARGE SCALE GENOMIC DNA]</scope>
    <source>
        <strain evidence="8 9">cv. Gransden 2004</strain>
    </source>
</reference>
<protein>
    <recommendedName>
        <fullName evidence="2">tRNA pseudouridine(55) synthase</fullName>
        <ecNumber evidence="2">5.4.99.25</ecNumber>
    </recommendedName>
</protein>